<proteinExistence type="predicted"/>
<dbReference type="SUPFAM" id="SSF54719">
    <property type="entry name" value="Fe,Mn superoxide dismutase (SOD), C-terminal domain"/>
    <property type="match status" value="1"/>
</dbReference>
<dbReference type="EMBL" id="MU864951">
    <property type="protein sequence ID" value="KAK4464198.1"/>
    <property type="molecule type" value="Genomic_DNA"/>
</dbReference>
<feature type="domain" description="Manganese/iron superoxide dismutase C-terminal" evidence="2">
    <location>
        <begin position="246"/>
        <end position="292"/>
    </location>
</feature>
<dbReference type="AlphaFoldDB" id="A0AAV9HV01"/>
<dbReference type="GO" id="GO:0005737">
    <property type="term" value="C:cytoplasm"/>
    <property type="evidence" value="ECO:0007669"/>
    <property type="project" value="TreeGrafter"/>
</dbReference>
<evidence type="ECO:0000259" key="2">
    <source>
        <dbReference type="Pfam" id="PF02777"/>
    </source>
</evidence>
<evidence type="ECO:0000313" key="3">
    <source>
        <dbReference type="EMBL" id="KAK4464198.1"/>
    </source>
</evidence>
<dbReference type="Proteomes" id="UP001321749">
    <property type="component" value="Unassembled WGS sequence"/>
</dbReference>
<accession>A0AAV9HV01</accession>
<evidence type="ECO:0000313" key="4">
    <source>
        <dbReference type="Proteomes" id="UP001321749"/>
    </source>
</evidence>
<dbReference type="InterPro" id="IPR019832">
    <property type="entry name" value="Mn/Fe_SOD_C"/>
</dbReference>
<dbReference type="Pfam" id="PF02777">
    <property type="entry name" value="Sod_Fe_C"/>
    <property type="match status" value="2"/>
</dbReference>
<reference evidence="3" key="2">
    <citation type="submission" date="2023-06" db="EMBL/GenBank/DDBJ databases">
        <authorList>
            <consortium name="Lawrence Berkeley National Laboratory"/>
            <person name="Mondo S.J."/>
            <person name="Hensen N."/>
            <person name="Bonometti L."/>
            <person name="Westerberg I."/>
            <person name="Brannstrom I.O."/>
            <person name="Guillou S."/>
            <person name="Cros-Aarteil S."/>
            <person name="Calhoun S."/>
            <person name="Haridas S."/>
            <person name="Kuo A."/>
            <person name="Pangilinan J."/>
            <person name="Riley R."/>
            <person name="Labutti K."/>
            <person name="Andreopoulos B."/>
            <person name="Lipzen A."/>
            <person name="Chen C."/>
            <person name="Yanf M."/>
            <person name="Daum C."/>
            <person name="Ng V."/>
            <person name="Clum A."/>
            <person name="Steindorff A."/>
            <person name="Ohm R."/>
            <person name="Martin F."/>
            <person name="Silar P."/>
            <person name="Natvig D."/>
            <person name="Lalanne C."/>
            <person name="Gautier V."/>
            <person name="Ament-Velasquez S.L."/>
            <person name="Kruys A."/>
            <person name="Hutchinson M.I."/>
            <person name="Powell A.J."/>
            <person name="Barry K."/>
            <person name="Miller A.N."/>
            <person name="Grigoriev I.V."/>
            <person name="Debuchy R."/>
            <person name="Gladieux P."/>
            <person name="Thoren M.H."/>
            <person name="Johannesson H."/>
        </authorList>
    </citation>
    <scope>NUCLEOTIDE SEQUENCE</scope>
    <source>
        <strain evidence="3">PSN324</strain>
    </source>
</reference>
<dbReference type="InterPro" id="IPR036314">
    <property type="entry name" value="SOD_C_sf"/>
</dbReference>
<organism evidence="3 4">
    <name type="scientific">Cladorrhinum samala</name>
    <dbReference type="NCBI Taxonomy" id="585594"/>
    <lineage>
        <taxon>Eukaryota</taxon>
        <taxon>Fungi</taxon>
        <taxon>Dikarya</taxon>
        <taxon>Ascomycota</taxon>
        <taxon>Pezizomycotina</taxon>
        <taxon>Sordariomycetes</taxon>
        <taxon>Sordariomycetidae</taxon>
        <taxon>Sordariales</taxon>
        <taxon>Podosporaceae</taxon>
        <taxon>Cladorrhinum</taxon>
    </lineage>
</organism>
<dbReference type="InterPro" id="IPR036324">
    <property type="entry name" value="Mn/Fe_SOD_N_sf"/>
</dbReference>
<evidence type="ECO:0000256" key="1">
    <source>
        <dbReference type="ARBA" id="ARBA00037226"/>
    </source>
</evidence>
<dbReference type="SUPFAM" id="SSF46609">
    <property type="entry name" value="Fe,Mn superoxide dismutase (SOD), N-terminal domain"/>
    <property type="match status" value="1"/>
</dbReference>
<dbReference type="PANTHER" id="PTHR43595:SF2">
    <property type="entry name" value="SMALL RIBOSOMAL SUBUNIT PROTEIN MS42"/>
    <property type="match status" value="1"/>
</dbReference>
<feature type="domain" description="Manganese/iron superoxide dismutase C-terminal" evidence="2">
    <location>
        <begin position="131"/>
        <end position="169"/>
    </location>
</feature>
<dbReference type="Gene3D" id="3.55.40.20">
    <property type="entry name" value="Iron/manganese superoxide dismutase, C-terminal domain"/>
    <property type="match status" value="1"/>
</dbReference>
<sequence>MFRPRLRIPLRPSLIAPTKASSKLLPLAQQIRSQHSVPALENFDQQKGIPGLLSPEGFTVAWYAYQTHVLQRLNGLTAETDFETKDLKNIVLATAREPQYASIFNYASMAHNNHFFFNGISPAGEVAMPEDLKSDLIRSFGSIETLKAEMVKTASAMFGPGFVWLVKTDLPGAPNAYKVLTTYLAGSPYPGAHWRRQEVDTNTDVGTSTPEGLAAGRRFLENSAYGAGNASHASRSRHNFAPGGTDLLPVLCLNTWEHVWLWDYQFGSGAKGGKYEFAMNWWNKVDWKKVHQLAYGTKAPKMSA</sequence>
<gene>
    <name evidence="3" type="ORF">QBC42DRAFT_264130</name>
</gene>
<name>A0AAV9HV01_9PEZI</name>
<protein>
    <submittedName>
        <fullName evidence="3">Manganese/iron superoxide dismutase</fullName>
    </submittedName>
</protein>
<dbReference type="GO" id="GO:0046872">
    <property type="term" value="F:metal ion binding"/>
    <property type="evidence" value="ECO:0007669"/>
    <property type="project" value="InterPro"/>
</dbReference>
<keyword evidence="4" id="KW-1185">Reference proteome</keyword>
<comment type="caution">
    <text evidence="3">The sequence shown here is derived from an EMBL/GenBank/DDBJ whole genome shotgun (WGS) entry which is preliminary data.</text>
</comment>
<dbReference type="PANTHER" id="PTHR43595">
    <property type="entry name" value="37S RIBOSOMAL PROTEIN S26, MITOCHONDRIAL"/>
    <property type="match status" value="1"/>
</dbReference>
<reference evidence="3" key="1">
    <citation type="journal article" date="2023" name="Mol. Phylogenet. Evol.">
        <title>Genome-scale phylogeny and comparative genomics of the fungal order Sordariales.</title>
        <authorList>
            <person name="Hensen N."/>
            <person name="Bonometti L."/>
            <person name="Westerberg I."/>
            <person name="Brannstrom I.O."/>
            <person name="Guillou S."/>
            <person name="Cros-Aarteil S."/>
            <person name="Calhoun S."/>
            <person name="Haridas S."/>
            <person name="Kuo A."/>
            <person name="Mondo S."/>
            <person name="Pangilinan J."/>
            <person name="Riley R."/>
            <person name="LaButti K."/>
            <person name="Andreopoulos B."/>
            <person name="Lipzen A."/>
            <person name="Chen C."/>
            <person name="Yan M."/>
            <person name="Daum C."/>
            <person name="Ng V."/>
            <person name="Clum A."/>
            <person name="Steindorff A."/>
            <person name="Ohm R.A."/>
            <person name="Martin F."/>
            <person name="Silar P."/>
            <person name="Natvig D.O."/>
            <person name="Lalanne C."/>
            <person name="Gautier V."/>
            <person name="Ament-Velasquez S.L."/>
            <person name="Kruys A."/>
            <person name="Hutchinson M.I."/>
            <person name="Powell A.J."/>
            <person name="Barry K."/>
            <person name="Miller A.N."/>
            <person name="Grigoriev I.V."/>
            <person name="Debuchy R."/>
            <person name="Gladieux P."/>
            <person name="Hiltunen Thoren M."/>
            <person name="Johannesson H."/>
        </authorList>
    </citation>
    <scope>NUCLEOTIDE SEQUENCE</scope>
    <source>
        <strain evidence="3">PSN324</strain>
    </source>
</reference>
<dbReference type="GO" id="GO:0004784">
    <property type="term" value="F:superoxide dismutase activity"/>
    <property type="evidence" value="ECO:0007669"/>
    <property type="project" value="InterPro"/>
</dbReference>
<comment type="function">
    <text evidence="1">Component of the mitochondrial ribosome (mitoribosome), a dedicated translation machinery responsible for the synthesis of mitochondrial genome-encoded proteins, including at least some of the essential transmembrane subunits of the mitochondrial respiratory chain. The mitoribosomes are attached to the mitochondrial inner membrane and translation products are cotranslationally integrated into the membrane.</text>
</comment>